<sequence>MGGTEDSASGASTSPSPAERVPFLRVVRGDATPEELAALVAVLAAAGGEPAAAPRRRPEWSAPHRGLRRTLPAGPGGWRSSGLPR</sequence>
<feature type="region of interest" description="Disordered" evidence="1">
    <location>
        <begin position="1"/>
        <end position="22"/>
    </location>
</feature>
<evidence type="ECO:0000313" key="2">
    <source>
        <dbReference type="EMBL" id="MXG89530.1"/>
    </source>
</evidence>
<evidence type="ECO:0000256" key="1">
    <source>
        <dbReference type="SAM" id="MobiDB-lite"/>
    </source>
</evidence>
<feature type="compositionally biased region" description="Low complexity" evidence="1">
    <location>
        <begin position="7"/>
        <end position="18"/>
    </location>
</feature>
<dbReference type="GO" id="GO:0003989">
    <property type="term" value="F:acetyl-CoA carboxylase activity"/>
    <property type="evidence" value="ECO:0007669"/>
    <property type="project" value="InterPro"/>
</dbReference>
<reference evidence="2 3" key="1">
    <citation type="submission" date="2019-12" db="EMBL/GenBank/DDBJ databases">
        <authorList>
            <person name="Kun Z."/>
        </authorList>
    </citation>
    <scope>NUCLEOTIDE SEQUENCE [LARGE SCALE GENOMIC DNA]</scope>
    <source>
        <strain evidence="2 3">YIM 123512</strain>
    </source>
</reference>
<evidence type="ECO:0000313" key="3">
    <source>
        <dbReference type="Proteomes" id="UP000473325"/>
    </source>
</evidence>
<dbReference type="InterPro" id="IPR032716">
    <property type="entry name" value="ACC_epsilon"/>
</dbReference>
<dbReference type="GO" id="GO:0004658">
    <property type="term" value="F:propionyl-CoA carboxylase activity"/>
    <property type="evidence" value="ECO:0007669"/>
    <property type="project" value="InterPro"/>
</dbReference>
<name>A0A6L7ES79_9ACTN</name>
<dbReference type="Proteomes" id="UP000473325">
    <property type="component" value="Unassembled WGS sequence"/>
</dbReference>
<proteinExistence type="predicted"/>
<dbReference type="Pfam" id="PF13822">
    <property type="entry name" value="ACC_epsilon"/>
    <property type="match status" value="1"/>
</dbReference>
<organism evidence="2 3">
    <name type="scientific">Nocardioides flavescens</name>
    <dbReference type="NCBI Taxonomy" id="2691959"/>
    <lineage>
        <taxon>Bacteria</taxon>
        <taxon>Bacillati</taxon>
        <taxon>Actinomycetota</taxon>
        <taxon>Actinomycetes</taxon>
        <taxon>Propionibacteriales</taxon>
        <taxon>Nocardioidaceae</taxon>
        <taxon>Nocardioides</taxon>
    </lineage>
</organism>
<dbReference type="EMBL" id="WUEK01000004">
    <property type="protein sequence ID" value="MXG89530.1"/>
    <property type="molecule type" value="Genomic_DNA"/>
</dbReference>
<accession>A0A6L7ES79</accession>
<feature type="region of interest" description="Disordered" evidence="1">
    <location>
        <begin position="47"/>
        <end position="85"/>
    </location>
</feature>
<keyword evidence="3" id="KW-1185">Reference proteome</keyword>
<comment type="caution">
    <text evidence="2">The sequence shown here is derived from an EMBL/GenBank/DDBJ whole genome shotgun (WGS) entry which is preliminary data.</text>
</comment>
<gene>
    <name evidence="2" type="ORF">GRQ65_08195</name>
</gene>
<dbReference type="AlphaFoldDB" id="A0A6L7ES79"/>
<protein>
    <submittedName>
        <fullName evidence="2">Acyl-CoA carboxylase subunit epsilon</fullName>
    </submittedName>
</protein>